<reference evidence="1 2" key="1">
    <citation type="journal article" date="2015" name="Stand. Genomic Sci.">
        <title>Complete genome sequence and description of Salinispira pacifica gen. nov., sp. nov., a novel spirochaete isolated form a hypersaline microbial mat.</title>
        <authorList>
            <person name="Ben Hania W."/>
            <person name="Joseph M."/>
            <person name="Schumann P."/>
            <person name="Bunk B."/>
            <person name="Fiebig A."/>
            <person name="Sproer C."/>
            <person name="Klenk H.P."/>
            <person name="Fardeau M.L."/>
            <person name="Spring S."/>
        </authorList>
    </citation>
    <scope>NUCLEOTIDE SEQUENCE [LARGE SCALE GENOMIC DNA]</scope>
    <source>
        <strain evidence="1 2">L21-RPul-D2</strain>
    </source>
</reference>
<dbReference type="Proteomes" id="UP000018680">
    <property type="component" value="Chromosome"/>
</dbReference>
<dbReference type="EMBL" id="CP006939">
    <property type="protein sequence ID" value="AHC14133.1"/>
    <property type="molecule type" value="Genomic_DNA"/>
</dbReference>
<proteinExistence type="predicted"/>
<dbReference type="AlphaFoldDB" id="V5WEA4"/>
<accession>V5WEA4</accession>
<protein>
    <submittedName>
        <fullName evidence="1">Uncharacterized protein</fullName>
    </submittedName>
</protein>
<keyword evidence="2" id="KW-1185">Reference proteome</keyword>
<dbReference type="HOGENOM" id="CLU_1110778_0_0_12"/>
<sequence length="250" mass="28568">MEDVTNIEEYIRIILDTYINLAKLWDQPDSIIPEDAVYRANLMLFYNVGEIPEKIRNKLFQMTNFFVEKNIVSLESSVDGILILEDNIFTTTTETADPEPDPEIRPLCFPITLDGDDGKRVQNLPGAPTAFIQNEVQWILDTRDIVKVCKDDLNYDGAVLNKIEKYYAEDTKATSIISIPLQNRIIRDGRACNVTIGVVNIYRNKVRILKDRMRSTQFSALLEPYNDILVKFIIAYECAKNSVDNSSSES</sequence>
<organism evidence="1 2">
    <name type="scientific">Salinispira pacifica</name>
    <dbReference type="NCBI Taxonomy" id="1307761"/>
    <lineage>
        <taxon>Bacteria</taxon>
        <taxon>Pseudomonadati</taxon>
        <taxon>Spirochaetota</taxon>
        <taxon>Spirochaetia</taxon>
        <taxon>Spirochaetales</taxon>
        <taxon>Spirochaetaceae</taxon>
        <taxon>Salinispira</taxon>
    </lineage>
</organism>
<evidence type="ECO:0000313" key="1">
    <source>
        <dbReference type="EMBL" id="AHC14133.1"/>
    </source>
</evidence>
<gene>
    <name evidence="1" type="ORF">L21SP2_0708</name>
</gene>
<name>V5WEA4_9SPIO</name>
<dbReference type="STRING" id="1307761.L21SP2_0708"/>
<evidence type="ECO:0000313" key="2">
    <source>
        <dbReference type="Proteomes" id="UP000018680"/>
    </source>
</evidence>
<dbReference type="eggNOG" id="ENOG5033N8Q">
    <property type="taxonomic scope" value="Bacteria"/>
</dbReference>
<dbReference type="KEGG" id="slr:L21SP2_0708"/>